<accession>X1T6H7</accession>
<reference evidence="2" key="1">
    <citation type="journal article" date="2014" name="Front. Microbiol.">
        <title>High frequency of phylogenetically diverse reductive dehalogenase-homologous genes in deep subseafloor sedimentary metagenomes.</title>
        <authorList>
            <person name="Kawai M."/>
            <person name="Futagami T."/>
            <person name="Toyoda A."/>
            <person name="Takaki Y."/>
            <person name="Nishi S."/>
            <person name="Hori S."/>
            <person name="Arai W."/>
            <person name="Tsubouchi T."/>
            <person name="Morono Y."/>
            <person name="Uchiyama I."/>
            <person name="Ito T."/>
            <person name="Fujiyama A."/>
            <person name="Inagaki F."/>
            <person name="Takami H."/>
        </authorList>
    </citation>
    <scope>NUCLEOTIDE SEQUENCE</scope>
    <source>
        <strain evidence="2">Expedition CK06-06</strain>
    </source>
</reference>
<dbReference type="EMBL" id="BARW01014431">
    <property type="protein sequence ID" value="GAI75619.1"/>
    <property type="molecule type" value="Genomic_DNA"/>
</dbReference>
<comment type="caution">
    <text evidence="2">The sequence shown here is derived from an EMBL/GenBank/DDBJ whole genome shotgun (WGS) entry which is preliminary data.</text>
</comment>
<organism evidence="2">
    <name type="scientific">marine sediment metagenome</name>
    <dbReference type="NCBI Taxonomy" id="412755"/>
    <lineage>
        <taxon>unclassified sequences</taxon>
        <taxon>metagenomes</taxon>
        <taxon>ecological metagenomes</taxon>
    </lineage>
</organism>
<dbReference type="AlphaFoldDB" id="X1T6H7"/>
<gene>
    <name evidence="2" type="ORF">S12H4_25580</name>
</gene>
<evidence type="ECO:0000313" key="2">
    <source>
        <dbReference type="EMBL" id="GAI75619.1"/>
    </source>
</evidence>
<feature type="transmembrane region" description="Helical" evidence="1">
    <location>
        <begin position="20"/>
        <end position="37"/>
    </location>
</feature>
<name>X1T6H7_9ZZZZ</name>
<keyword evidence="1" id="KW-1133">Transmembrane helix</keyword>
<feature type="non-terminal residue" evidence="2">
    <location>
        <position position="82"/>
    </location>
</feature>
<keyword evidence="1" id="KW-0812">Transmembrane</keyword>
<proteinExistence type="predicted"/>
<keyword evidence="1" id="KW-0472">Membrane</keyword>
<evidence type="ECO:0000256" key="1">
    <source>
        <dbReference type="SAM" id="Phobius"/>
    </source>
</evidence>
<protein>
    <submittedName>
        <fullName evidence="2">Uncharacterized protein</fullName>
    </submittedName>
</protein>
<sequence length="82" mass="9085">MTNSFSKKLLQSDFTLDKIIAILMLVIGVVVIVWSLSRGHYGVSDPSVVAIASLLYLLFRGKLSKAESLLESRGTNRIRLFS</sequence>